<dbReference type="Proteomes" id="UP000481858">
    <property type="component" value="Unassembled WGS sequence"/>
</dbReference>
<feature type="compositionally biased region" description="Basic and acidic residues" evidence="2">
    <location>
        <begin position="1"/>
        <end position="11"/>
    </location>
</feature>
<name>A0A7C8IU97_9PEZI</name>
<feature type="compositionally biased region" description="Polar residues" evidence="2">
    <location>
        <begin position="289"/>
        <end position="304"/>
    </location>
</feature>
<feature type="region of interest" description="Disordered" evidence="2">
    <location>
        <begin position="1"/>
        <end position="63"/>
    </location>
</feature>
<dbReference type="AlphaFoldDB" id="A0A7C8IU97"/>
<dbReference type="EMBL" id="WUBL01000016">
    <property type="protein sequence ID" value="KAF2971160.1"/>
    <property type="molecule type" value="Genomic_DNA"/>
</dbReference>
<feature type="coiled-coil region" evidence="1">
    <location>
        <begin position="102"/>
        <end position="165"/>
    </location>
</feature>
<accession>A0A7C8IU97</accession>
<reference evidence="3 4" key="1">
    <citation type="submission" date="2019-12" db="EMBL/GenBank/DDBJ databases">
        <title>Draft genome sequence of the ascomycete Xylaria multiplex DSM 110363.</title>
        <authorList>
            <person name="Buettner E."/>
            <person name="Kellner H."/>
        </authorList>
    </citation>
    <scope>NUCLEOTIDE SEQUENCE [LARGE SCALE GENOMIC DNA]</scope>
    <source>
        <strain evidence="3 4">DSM 110363</strain>
    </source>
</reference>
<proteinExistence type="predicted"/>
<keyword evidence="1" id="KW-0175">Coiled coil</keyword>
<comment type="caution">
    <text evidence="3">The sequence shown here is derived from an EMBL/GenBank/DDBJ whole genome shotgun (WGS) entry which is preliminary data.</text>
</comment>
<gene>
    <name evidence="3" type="ORF">GQX73_g2459</name>
</gene>
<keyword evidence="4" id="KW-1185">Reference proteome</keyword>
<evidence type="ECO:0000313" key="3">
    <source>
        <dbReference type="EMBL" id="KAF2971160.1"/>
    </source>
</evidence>
<feature type="compositionally biased region" description="Basic residues" evidence="2">
    <location>
        <begin position="22"/>
        <end position="58"/>
    </location>
</feature>
<dbReference type="InParanoid" id="A0A7C8IU97"/>
<sequence>MDCESEVKDDVPPTSPGQGNPPKHRNPQRGPRRYRRNRGKVPRRHTSHPHTRRGRKTPWKPTRAIELSLHPRPFDESHTERVYLLNALQMRDREALDLFRQLADVEEHINHLRHQRQQDNERRKVNSKVKVRVDGVPVNEIRDQEREEEEEAQGKARTLQNARRQRRWLRKQTKRAVNAECEILMRLGEVYVEIQCRERWRQVGQERAAFERGHNPTGFELPPPQQSYWHLNPDWTLLYPNIYPNMYPYQPYPGIYAGCGGYPPSSPYPVVLERGFGGYEYYDRDPTLPAQTNGSTEARGNGNNDVRRSESYQVDGGEHTRLLMMHTMNTYTNLRRGGDKVIRRKQRKGR</sequence>
<organism evidence="3 4">
    <name type="scientific">Xylaria multiplex</name>
    <dbReference type="NCBI Taxonomy" id="323545"/>
    <lineage>
        <taxon>Eukaryota</taxon>
        <taxon>Fungi</taxon>
        <taxon>Dikarya</taxon>
        <taxon>Ascomycota</taxon>
        <taxon>Pezizomycotina</taxon>
        <taxon>Sordariomycetes</taxon>
        <taxon>Xylariomycetidae</taxon>
        <taxon>Xylariales</taxon>
        <taxon>Xylariaceae</taxon>
        <taxon>Xylaria</taxon>
    </lineage>
</organism>
<dbReference type="OrthoDB" id="5226586at2759"/>
<evidence type="ECO:0000256" key="1">
    <source>
        <dbReference type="SAM" id="Coils"/>
    </source>
</evidence>
<protein>
    <submittedName>
        <fullName evidence="3">Uncharacterized protein</fullName>
    </submittedName>
</protein>
<evidence type="ECO:0000313" key="4">
    <source>
        <dbReference type="Proteomes" id="UP000481858"/>
    </source>
</evidence>
<feature type="region of interest" description="Disordered" evidence="2">
    <location>
        <begin position="285"/>
        <end position="313"/>
    </location>
</feature>
<evidence type="ECO:0000256" key="2">
    <source>
        <dbReference type="SAM" id="MobiDB-lite"/>
    </source>
</evidence>